<sequence>MDFESAIFRYFELPIFYELLIGAFLFWLLSLVLKRVDFVDVLWGTAFVYVAIRAYLMLPISGAMDFIFTFLVVLWGLRLAGYLFLRMKPQEDKRYQGFREKYGKNRYWWISLFQTFFLQAILVFLISKTLRIFYFSIKELSFFTCFFFFLGLIVWVVGFVFETIADYQLYQFKKKSRGLCTQGLWGVSRHPNYFGEFVVWWGFGLMAFSTFSFGAFVGPIIVSFLLLRVSGVPMLDRHMKSRSGFDHYKGEVPKFFPRRFNIFK</sequence>
<accession>A0AC61NM92</accession>
<gene>
    <name evidence="1" type="ORF">K4L44_09065</name>
</gene>
<reference evidence="1" key="1">
    <citation type="submission" date="2021-08" db="EMBL/GenBank/DDBJ databases">
        <title>Novel anaerobic bacterium isolated from sea squirt in East Sea, Republic of Korea.</title>
        <authorList>
            <person name="Nguyen T.H."/>
            <person name="Li Z."/>
            <person name="Lee Y.-J."/>
            <person name="Ko J."/>
            <person name="Kim S.-G."/>
        </authorList>
    </citation>
    <scope>NUCLEOTIDE SEQUENCE</scope>
    <source>
        <strain evidence="1">KCTC 25031</strain>
    </source>
</reference>
<keyword evidence="2" id="KW-1185">Reference proteome</keyword>
<proteinExistence type="predicted"/>
<organism evidence="1 2">
    <name type="scientific">Halosquirtibacter laminarini</name>
    <dbReference type="NCBI Taxonomy" id="3374600"/>
    <lineage>
        <taxon>Bacteria</taxon>
        <taxon>Pseudomonadati</taxon>
        <taxon>Bacteroidota</taxon>
        <taxon>Bacteroidia</taxon>
        <taxon>Marinilabiliales</taxon>
        <taxon>Prolixibacteraceae</taxon>
        <taxon>Halosquirtibacter</taxon>
    </lineage>
</organism>
<dbReference type="EMBL" id="CP081303">
    <property type="protein sequence ID" value="QZE12739.1"/>
    <property type="molecule type" value="Genomic_DNA"/>
</dbReference>
<name>A0AC61NM92_9BACT</name>
<protein>
    <submittedName>
        <fullName evidence="1">DUF1295 domain-containing protein</fullName>
    </submittedName>
</protein>
<dbReference type="Proteomes" id="UP000826212">
    <property type="component" value="Chromosome"/>
</dbReference>
<evidence type="ECO:0000313" key="1">
    <source>
        <dbReference type="EMBL" id="QZE12739.1"/>
    </source>
</evidence>
<evidence type="ECO:0000313" key="2">
    <source>
        <dbReference type="Proteomes" id="UP000826212"/>
    </source>
</evidence>